<evidence type="ECO:0000256" key="1">
    <source>
        <dbReference type="SAM" id="Phobius"/>
    </source>
</evidence>
<keyword evidence="1" id="KW-1133">Transmembrane helix</keyword>
<feature type="transmembrane region" description="Helical" evidence="1">
    <location>
        <begin position="215"/>
        <end position="238"/>
    </location>
</feature>
<feature type="transmembrane region" description="Helical" evidence="1">
    <location>
        <begin position="75"/>
        <end position="98"/>
    </location>
</feature>
<dbReference type="InterPro" id="IPR021280">
    <property type="entry name" value="TMEM260-like"/>
</dbReference>
<keyword evidence="1" id="KW-0472">Membrane</keyword>
<dbReference type="Proteomes" id="UP000199306">
    <property type="component" value="Unassembled WGS sequence"/>
</dbReference>
<proteinExistence type="predicted"/>
<evidence type="ECO:0000313" key="3">
    <source>
        <dbReference type="Proteomes" id="UP000199306"/>
    </source>
</evidence>
<feature type="transmembrane region" description="Helical" evidence="1">
    <location>
        <begin position="531"/>
        <end position="554"/>
    </location>
</feature>
<keyword evidence="3" id="KW-1185">Reference proteome</keyword>
<evidence type="ECO:0000313" key="2">
    <source>
        <dbReference type="EMBL" id="SFP60677.1"/>
    </source>
</evidence>
<feature type="transmembrane region" description="Helical" evidence="1">
    <location>
        <begin position="288"/>
        <end position="307"/>
    </location>
</feature>
<reference evidence="2 3" key="1">
    <citation type="submission" date="2016-10" db="EMBL/GenBank/DDBJ databases">
        <authorList>
            <person name="de Groot N.N."/>
        </authorList>
    </citation>
    <scope>NUCLEOTIDE SEQUENCE [LARGE SCALE GENOMIC DNA]</scope>
    <source>
        <strain evidence="3">E92,LMG 26720,CCM 7988</strain>
    </source>
</reference>
<dbReference type="EMBL" id="FOXH01000004">
    <property type="protein sequence ID" value="SFP60677.1"/>
    <property type="molecule type" value="Genomic_DNA"/>
</dbReference>
<dbReference type="RefSeq" id="WP_092015550.1">
    <property type="nucleotide sequence ID" value="NZ_FOXH01000004.1"/>
</dbReference>
<protein>
    <recommendedName>
        <fullName evidence="4">DUF2723 domain-containing protein</fullName>
    </recommendedName>
</protein>
<feature type="transmembrane region" description="Helical" evidence="1">
    <location>
        <begin position="478"/>
        <end position="494"/>
    </location>
</feature>
<feature type="transmembrane region" description="Helical" evidence="1">
    <location>
        <begin position="258"/>
        <end position="281"/>
    </location>
</feature>
<dbReference type="STRING" id="1079859.SAMN04515674_104189"/>
<feature type="transmembrane region" description="Helical" evidence="1">
    <location>
        <begin position="501"/>
        <end position="519"/>
    </location>
</feature>
<feature type="transmembrane region" description="Helical" evidence="1">
    <location>
        <begin position="566"/>
        <end position="585"/>
    </location>
</feature>
<dbReference type="PANTHER" id="PTHR16214:SF3">
    <property type="entry name" value="TRANSMEMBRANE PROTEIN 260"/>
    <property type="match status" value="1"/>
</dbReference>
<dbReference type="AlphaFoldDB" id="A0A1I5RQJ1"/>
<evidence type="ECO:0008006" key="4">
    <source>
        <dbReference type="Google" id="ProtNLM"/>
    </source>
</evidence>
<name>A0A1I5RQJ1_9BACT</name>
<feature type="transmembrane region" description="Helical" evidence="1">
    <location>
        <begin position="147"/>
        <end position="165"/>
    </location>
</feature>
<dbReference type="InterPro" id="IPR052724">
    <property type="entry name" value="GT117_domain-containing"/>
</dbReference>
<accession>A0A1I5RQJ1</accession>
<dbReference type="OrthoDB" id="9807602at2"/>
<organism evidence="2 3">
    <name type="scientific">Pseudarcicella hirudinis</name>
    <dbReference type="NCBI Taxonomy" id="1079859"/>
    <lineage>
        <taxon>Bacteria</taxon>
        <taxon>Pseudomonadati</taxon>
        <taxon>Bacteroidota</taxon>
        <taxon>Cytophagia</taxon>
        <taxon>Cytophagales</taxon>
        <taxon>Flectobacillaceae</taxon>
        <taxon>Pseudarcicella</taxon>
    </lineage>
</organism>
<feature type="transmembrane region" description="Helical" evidence="1">
    <location>
        <begin position="118"/>
        <end position="135"/>
    </location>
</feature>
<feature type="transmembrane region" description="Helical" evidence="1">
    <location>
        <begin position="177"/>
        <end position="208"/>
    </location>
</feature>
<feature type="transmembrane region" description="Helical" evidence="1">
    <location>
        <begin position="48"/>
        <end position="68"/>
    </location>
</feature>
<dbReference type="PANTHER" id="PTHR16214">
    <property type="entry name" value="TRANSMEMBRANE PROTEIN 260"/>
    <property type="match status" value="1"/>
</dbReference>
<sequence length="990" mass="112775">MNNFKKINNLLGWVVFVIALITYAATVERTASFWDCGEFIACAYKLQVPHPPGAPLFLLIGRLFSLLAGSDKTQVAYWVNMSSVVASAFTILFMFWTIVLIGRKVINKKFEELTQGEAISLLGAGLVGSLAYTFSDTFWFSAVEAEVYAMSSFFTALVVWAAFKWELIEDEAAANRWLIFTAYIVGLSIGVHLLNLVTVPALALLYYFRKYPKPTYLGGFASIFVGLLILGIINSGIIPGLPSMAFTFEKLFVNTFGLPYGSGALFFVVLLIGLLVFGILYSIRKQKVILNVSLLSLVFVLIGYLSYTLALVRSNYNPPINENDPSNILNYVKYLKREQYGDRSLLFGPVYTAQIESVEQGDDVYKMKDGKYVVYDHKPKYVYQKDQQMLFPRLYSNSPAHIQLYQDMLGIPPGQKPSFNDNLKFLFTHQMGHMYMRYLLWNFGGRESDIQDAWAISPFQDKSKLPELLAHNKARNNYFYLPLILGILGFVLLYRKNEKDFLVMIIMFVLTGLALVVFLNSPPTEPRERDYIYVGSFYFFAIWIGLGVIQLAELLGKFLPNASTRAGIATAVCMVIPVILVQQNWDDHDRNHRYHQVDFAKNLLNSCAKDAVLFTGGDNDTFPLWYVQEVEGFRTDVRVCNLSLLGTDWYIDQMKRKTYESDPLPIKLDKDKFLEGVNDQVIFYENPNVKNGINLEEYMKLIREDNPAIKVPLQNGEMINTLPSSTLFVPTNAAAVKKQGFIPKDLEPLLTDTLSWNIGNKDLVKNDLIQLEIIANNASENWKRPIYFATTLGSESYLGLKEYMQLEGYAFRLMPFKIPGAKDGFVNSDIMYNNMMNHMFWRDLDNPKTYYHTDFYLQVPVVSARLSFLRLADQLIREGKKDKAIACLNYCLKVMPDATIPYDQLSANYVGLYASAGDTKKALQIADVMMNRNDKALDYYFSNNSRNNERDIQTALYEMQIIVNQLKDTKVPEAAKYEAMFNKQMQRANG</sequence>
<dbReference type="Pfam" id="PF11028">
    <property type="entry name" value="TMEM260-like"/>
    <property type="match status" value="1"/>
</dbReference>
<keyword evidence="1" id="KW-0812">Transmembrane</keyword>
<gene>
    <name evidence="2" type="ORF">SAMN04515674_104189</name>
</gene>